<evidence type="ECO:0000256" key="1">
    <source>
        <dbReference type="SAM" id="MobiDB-lite"/>
    </source>
</evidence>
<evidence type="ECO:0000259" key="2">
    <source>
        <dbReference type="Pfam" id="PF22361"/>
    </source>
</evidence>
<feature type="compositionally biased region" description="Low complexity" evidence="1">
    <location>
        <begin position="139"/>
        <end position="150"/>
    </location>
</feature>
<accession>A0A848LLD2</accession>
<keyword evidence="4" id="KW-1185">Reference proteome</keyword>
<reference evidence="3 4" key="1">
    <citation type="submission" date="2020-04" db="EMBL/GenBank/DDBJ databases">
        <title>Draft genome of Pyxidicoccus fallax type strain.</title>
        <authorList>
            <person name="Whitworth D.E."/>
        </authorList>
    </citation>
    <scope>NUCLEOTIDE SEQUENCE [LARGE SCALE GENOMIC DNA]</scope>
    <source>
        <strain evidence="3 4">DSM 14698</strain>
    </source>
</reference>
<evidence type="ECO:0000313" key="3">
    <source>
        <dbReference type="EMBL" id="NMO18627.1"/>
    </source>
</evidence>
<feature type="domain" description="Type VI lipoprotein IgE-like C-terminal" evidence="2">
    <location>
        <begin position="35"/>
        <end position="118"/>
    </location>
</feature>
<feature type="region of interest" description="Disordered" evidence="1">
    <location>
        <begin position="118"/>
        <end position="156"/>
    </location>
</feature>
<protein>
    <recommendedName>
        <fullName evidence="2">Type VI lipoprotein IgE-like C-terminal domain-containing protein</fullName>
    </recommendedName>
</protein>
<gene>
    <name evidence="3" type="ORF">HG543_27750</name>
</gene>
<comment type="caution">
    <text evidence="3">The sequence shown here is derived from an EMBL/GenBank/DDBJ whole genome shotgun (WGS) entry which is preliminary data.</text>
</comment>
<dbReference type="Pfam" id="PF22361">
    <property type="entry name" value="IglE_N"/>
    <property type="match status" value="1"/>
</dbReference>
<dbReference type="InterPro" id="IPR054378">
    <property type="entry name" value="IgE-like_C"/>
</dbReference>
<dbReference type="EMBL" id="JABBJJ010000145">
    <property type="protein sequence ID" value="NMO18627.1"/>
    <property type="molecule type" value="Genomic_DNA"/>
</dbReference>
<proteinExistence type="predicted"/>
<name>A0A848LLD2_9BACT</name>
<sequence length="156" mass="16998">MFCAFLPLLLAACRTDTLQLRIKAPPGTNQGRPLYMLVRKVDARQYAVESYDDVSVRIARPDPSVIHSEIIYPGTLRRLQVKTPQDASLAVSFLFTAPDGTWQSFLNTPLPPSLDVELREGRIQTGGAPAEPAKNSEDSPPAETPAASESPEPPKS</sequence>
<organism evidence="3 4">
    <name type="scientific">Pyxidicoccus fallax</name>
    <dbReference type="NCBI Taxonomy" id="394095"/>
    <lineage>
        <taxon>Bacteria</taxon>
        <taxon>Pseudomonadati</taxon>
        <taxon>Myxococcota</taxon>
        <taxon>Myxococcia</taxon>
        <taxon>Myxococcales</taxon>
        <taxon>Cystobacterineae</taxon>
        <taxon>Myxococcaceae</taxon>
        <taxon>Pyxidicoccus</taxon>
    </lineage>
</organism>
<dbReference type="AlphaFoldDB" id="A0A848LLD2"/>
<dbReference type="Proteomes" id="UP000518300">
    <property type="component" value="Unassembled WGS sequence"/>
</dbReference>
<evidence type="ECO:0000313" key="4">
    <source>
        <dbReference type="Proteomes" id="UP000518300"/>
    </source>
</evidence>